<name>A0ACC3T3F1_LIPKO</name>
<dbReference type="Proteomes" id="UP001433508">
    <property type="component" value="Unassembled WGS sequence"/>
</dbReference>
<reference evidence="2" key="1">
    <citation type="journal article" date="2024" name="Front. Bioeng. Biotechnol.">
        <title>Genome-scale model development and genomic sequencing of the oleaginous clade Lipomyces.</title>
        <authorList>
            <person name="Czajka J.J."/>
            <person name="Han Y."/>
            <person name="Kim J."/>
            <person name="Mondo S.J."/>
            <person name="Hofstad B.A."/>
            <person name="Robles A."/>
            <person name="Haridas S."/>
            <person name="Riley R."/>
            <person name="LaButti K."/>
            <person name="Pangilinan J."/>
            <person name="Andreopoulos W."/>
            <person name="Lipzen A."/>
            <person name="Yan J."/>
            <person name="Wang M."/>
            <person name="Ng V."/>
            <person name="Grigoriev I.V."/>
            <person name="Spatafora J.W."/>
            <person name="Magnuson J.K."/>
            <person name="Baker S.E."/>
            <person name="Pomraning K.R."/>
        </authorList>
    </citation>
    <scope>NUCLEOTIDE SEQUENCE [LARGE SCALE GENOMIC DNA]</scope>
    <source>
        <strain evidence="2">CBS 7786</strain>
    </source>
</reference>
<comment type="caution">
    <text evidence="1">The sequence shown here is derived from an EMBL/GenBank/DDBJ whole genome shotgun (WGS) entry which is preliminary data.</text>
</comment>
<gene>
    <name evidence="1" type="ORF">V1525DRAFT_110122</name>
</gene>
<organism evidence="1 2">
    <name type="scientific">Lipomyces kononenkoae</name>
    <name type="common">Yeast</name>
    <dbReference type="NCBI Taxonomy" id="34357"/>
    <lineage>
        <taxon>Eukaryota</taxon>
        <taxon>Fungi</taxon>
        <taxon>Dikarya</taxon>
        <taxon>Ascomycota</taxon>
        <taxon>Saccharomycotina</taxon>
        <taxon>Lipomycetes</taxon>
        <taxon>Lipomycetales</taxon>
        <taxon>Lipomycetaceae</taxon>
        <taxon>Lipomyces</taxon>
    </lineage>
</organism>
<proteinExistence type="predicted"/>
<dbReference type="EMBL" id="MU971356">
    <property type="protein sequence ID" value="KAK9238448.1"/>
    <property type="molecule type" value="Genomic_DNA"/>
</dbReference>
<evidence type="ECO:0000313" key="1">
    <source>
        <dbReference type="EMBL" id="KAK9238448.1"/>
    </source>
</evidence>
<protein>
    <submittedName>
        <fullName evidence="1">Uncharacterized protein</fullName>
    </submittedName>
</protein>
<sequence>MNQNTSFTSSELLAAARRPLSPDAHIEVPASREEYEHVQDILEEENAKYPRLQYDGWRKVAIIVATPSPLHGQMAYLFHPICPIPPTQVTRNWDGAIRYLTDEGYILMVAVEVRISQTYESLRAAISYSVCALHCRVGITMCMCINEGNRGTRAPTQYYSTAQERETAIQQAERQLRTALRDNPYGPLIADGFIWYGRINRVVVETFRLEEGTCPPDTVLEPRQSFAIVEAGQFVGGDVPSSLAELRVGDCIPTHILSGNSIAATPLNFFSQEWFERRFGHSMLENALQRIKIKSEVRAR</sequence>
<evidence type="ECO:0000313" key="2">
    <source>
        <dbReference type="Proteomes" id="UP001433508"/>
    </source>
</evidence>
<keyword evidence="2" id="KW-1185">Reference proteome</keyword>
<accession>A0ACC3T3F1</accession>